<proteinExistence type="predicted"/>
<accession>A0ABS4I6A4</accession>
<sequence>MRIGEVTSEGFTFNNLDKESFVDFKECNENWIMYNKRKNNWTDDEILDFRTKSKCVGQRDICAKPLI</sequence>
<protein>
    <submittedName>
        <fullName evidence="1">Uncharacterized protein</fullName>
    </submittedName>
</protein>
<organism evidence="1 2">
    <name type="scientific">Paenibacillus aceris</name>
    <dbReference type="NCBI Taxonomy" id="869555"/>
    <lineage>
        <taxon>Bacteria</taxon>
        <taxon>Bacillati</taxon>
        <taxon>Bacillota</taxon>
        <taxon>Bacilli</taxon>
        <taxon>Bacillales</taxon>
        <taxon>Paenibacillaceae</taxon>
        <taxon>Paenibacillus</taxon>
    </lineage>
</organism>
<evidence type="ECO:0000313" key="2">
    <source>
        <dbReference type="Proteomes" id="UP001519344"/>
    </source>
</evidence>
<gene>
    <name evidence="1" type="ORF">J2Z65_004894</name>
</gene>
<comment type="caution">
    <text evidence="1">The sequence shown here is derived from an EMBL/GenBank/DDBJ whole genome shotgun (WGS) entry which is preliminary data.</text>
</comment>
<keyword evidence="2" id="KW-1185">Reference proteome</keyword>
<dbReference type="Proteomes" id="UP001519344">
    <property type="component" value="Unassembled WGS sequence"/>
</dbReference>
<evidence type="ECO:0000313" key="1">
    <source>
        <dbReference type="EMBL" id="MBP1965649.1"/>
    </source>
</evidence>
<reference evidence="1 2" key="1">
    <citation type="submission" date="2021-03" db="EMBL/GenBank/DDBJ databases">
        <title>Genomic Encyclopedia of Type Strains, Phase IV (KMG-IV): sequencing the most valuable type-strain genomes for metagenomic binning, comparative biology and taxonomic classification.</title>
        <authorList>
            <person name="Goeker M."/>
        </authorList>
    </citation>
    <scope>NUCLEOTIDE SEQUENCE [LARGE SCALE GENOMIC DNA]</scope>
    <source>
        <strain evidence="1 2">DSM 24950</strain>
    </source>
</reference>
<name>A0ABS4I6A4_9BACL</name>
<dbReference type="EMBL" id="JAGGKV010000015">
    <property type="protein sequence ID" value="MBP1965649.1"/>
    <property type="molecule type" value="Genomic_DNA"/>
</dbReference>